<keyword evidence="1" id="KW-0472">Membrane</keyword>
<accession>A0A0K2V3E0</accession>
<protein>
    <submittedName>
        <fullName evidence="2">Uncharacterized protein</fullName>
    </submittedName>
</protein>
<evidence type="ECO:0000313" key="2">
    <source>
        <dbReference type="EMBL" id="CDW45058.1"/>
    </source>
</evidence>
<organism evidence="2">
    <name type="scientific">Lepeophtheirus salmonis</name>
    <name type="common">Salmon louse</name>
    <name type="synonym">Caligus salmonis</name>
    <dbReference type="NCBI Taxonomy" id="72036"/>
    <lineage>
        <taxon>Eukaryota</taxon>
        <taxon>Metazoa</taxon>
        <taxon>Ecdysozoa</taxon>
        <taxon>Arthropoda</taxon>
        <taxon>Crustacea</taxon>
        <taxon>Multicrustacea</taxon>
        <taxon>Hexanauplia</taxon>
        <taxon>Copepoda</taxon>
        <taxon>Siphonostomatoida</taxon>
        <taxon>Caligidae</taxon>
        <taxon>Lepeophtheirus</taxon>
    </lineage>
</organism>
<feature type="transmembrane region" description="Helical" evidence="1">
    <location>
        <begin position="18"/>
        <end position="36"/>
    </location>
</feature>
<evidence type="ECO:0000256" key="1">
    <source>
        <dbReference type="SAM" id="Phobius"/>
    </source>
</evidence>
<sequence length="39" mass="4618">NNSYCYLEVLYNFQSHSFLAHFLSFLLSVNTLLIHIRSI</sequence>
<dbReference type="EMBL" id="HACA01027697">
    <property type="protein sequence ID" value="CDW45058.1"/>
    <property type="molecule type" value="Transcribed_RNA"/>
</dbReference>
<reference evidence="2" key="1">
    <citation type="submission" date="2014-05" db="EMBL/GenBank/DDBJ databases">
        <authorList>
            <person name="Chronopoulou M."/>
        </authorList>
    </citation>
    <scope>NUCLEOTIDE SEQUENCE</scope>
    <source>
        <tissue evidence="2">Whole organism</tissue>
    </source>
</reference>
<keyword evidence="1" id="KW-0812">Transmembrane</keyword>
<proteinExistence type="predicted"/>
<feature type="non-terminal residue" evidence="2">
    <location>
        <position position="1"/>
    </location>
</feature>
<name>A0A0K2V3E0_LEPSM</name>
<dbReference type="AlphaFoldDB" id="A0A0K2V3E0"/>
<keyword evidence="1" id="KW-1133">Transmembrane helix</keyword>